<keyword evidence="2" id="KW-1185">Reference proteome</keyword>
<proteinExistence type="predicted"/>
<dbReference type="Gene3D" id="3.40.190.10">
    <property type="entry name" value="Periplasmic binding protein-like II"/>
    <property type="match status" value="1"/>
</dbReference>
<protein>
    <submittedName>
        <fullName evidence="1">Uncharacterized protein</fullName>
    </submittedName>
</protein>
<sequence>MDITKEIIVSIIILSVLSPRTISVAAFTYPNGTQASPHDTFLDIGTEYSSRLDPIFTQDIKGKQVSEYNEEAMISEMGLLHLKDKKGKGDYIGEGPREKEHLLITDIKGEQETAPAPYHEKGNFSSLEYAAGNQSSQMHVLRNHLVDNKTAEDNDKILATSSTFPPRKQPQYSRKILEIANVQEGEGSSRLSSLRSLTNLLFAIISNDLSKCDLTIVYDGDSFDQMMMNQILVLPNVKQVLRVRSLGDFSTILWKSSQCRGYLFFNSNLELLLNFTNILPERWDYEGRYVFVNVTLNQLTEISRSLKGKKTQDIVGVVKQGGSSTWGLYINLLYWETGVKRINTWLMDRFTHQATLFPDKVKDLKGAQLKIVTFVWEPSIMYFKNESNSIIYPYGLDIAVINTLAQSFNFTVSFMEPPK</sequence>
<comment type="caution">
    <text evidence="1">The sequence shown here is derived from an EMBL/GenBank/DDBJ whole genome shotgun (WGS) entry which is preliminary data.</text>
</comment>
<name>A0AAN8XP26_HALRR</name>
<organism evidence="1 2">
    <name type="scientific">Halocaridina rubra</name>
    <name type="common">Hawaiian red shrimp</name>
    <dbReference type="NCBI Taxonomy" id="373956"/>
    <lineage>
        <taxon>Eukaryota</taxon>
        <taxon>Metazoa</taxon>
        <taxon>Ecdysozoa</taxon>
        <taxon>Arthropoda</taxon>
        <taxon>Crustacea</taxon>
        <taxon>Multicrustacea</taxon>
        <taxon>Malacostraca</taxon>
        <taxon>Eumalacostraca</taxon>
        <taxon>Eucarida</taxon>
        <taxon>Decapoda</taxon>
        <taxon>Pleocyemata</taxon>
        <taxon>Caridea</taxon>
        <taxon>Atyoidea</taxon>
        <taxon>Atyidae</taxon>
        <taxon>Halocaridina</taxon>
    </lineage>
</organism>
<accession>A0AAN8XP26</accession>
<feature type="non-terminal residue" evidence="1">
    <location>
        <position position="419"/>
    </location>
</feature>
<dbReference type="EMBL" id="JAXCGZ010004583">
    <property type="protein sequence ID" value="KAK7081650.1"/>
    <property type="molecule type" value="Genomic_DNA"/>
</dbReference>
<reference evidence="1 2" key="1">
    <citation type="submission" date="2023-11" db="EMBL/GenBank/DDBJ databases">
        <title>Halocaridina rubra genome assembly.</title>
        <authorList>
            <person name="Smith C."/>
        </authorList>
    </citation>
    <scope>NUCLEOTIDE SEQUENCE [LARGE SCALE GENOMIC DNA]</scope>
    <source>
        <strain evidence="1">EP-1</strain>
        <tissue evidence="1">Whole</tissue>
    </source>
</reference>
<dbReference type="AlphaFoldDB" id="A0AAN8XP26"/>
<dbReference type="Proteomes" id="UP001381693">
    <property type="component" value="Unassembled WGS sequence"/>
</dbReference>
<evidence type="ECO:0000313" key="2">
    <source>
        <dbReference type="Proteomes" id="UP001381693"/>
    </source>
</evidence>
<evidence type="ECO:0000313" key="1">
    <source>
        <dbReference type="EMBL" id="KAK7081650.1"/>
    </source>
</evidence>
<gene>
    <name evidence="1" type="ORF">SK128_011513</name>
</gene>